<dbReference type="Proteomes" id="UP000664601">
    <property type="component" value="Unassembled WGS sequence"/>
</dbReference>
<dbReference type="InterPro" id="IPR023210">
    <property type="entry name" value="NADP_OxRdtase_dom"/>
</dbReference>
<dbReference type="InterPro" id="IPR036812">
    <property type="entry name" value="NAD(P)_OxRdtase_dom_sf"/>
</dbReference>
<dbReference type="EMBL" id="JAFREM010000022">
    <property type="protein sequence ID" value="MBO1307346.1"/>
    <property type="molecule type" value="Genomic_DNA"/>
</dbReference>
<evidence type="ECO:0000313" key="3">
    <source>
        <dbReference type="EMBL" id="MBO1307346.1"/>
    </source>
</evidence>
<dbReference type="PANTHER" id="PTHR43364">
    <property type="entry name" value="NADH-SPECIFIC METHYLGLYOXAL REDUCTASE-RELATED"/>
    <property type="match status" value="1"/>
</dbReference>
<dbReference type="RefSeq" id="WP_207674284.1">
    <property type="nucleotide sequence ID" value="NZ_JAFREM010000022.1"/>
</dbReference>
<feature type="domain" description="NADP-dependent oxidoreductase" evidence="2">
    <location>
        <begin position="16"/>
        <end position="315"/>
    </location>
</feature>
<dbReference type="Pfam" id="PF00248">
    <property type="entry name" value="Aldo_ket_red"/>
    <property type="match status" value="1"/>
</dbReference>
<protein>
    <submittedName>
        <fullName evidence="3">Aldo/keto reductase</fullName>
    </submittedName>
</protein>
<evidence type="ECO:0000259" key="2">
    <source>
        <dbReference type="Pfam" id="PF00248"/>
    </source>
</evidence>
<dbReference type="InterPro" id="IPR050523">
    <property type="entry name" value="AKR_Detox_Biosynth"/>
</dbReference>
<reference evidence="3 4" key="1">
    <citation type="submission" date="2021-03" db="EMBL/GenBank/DDBJ databases">
        <title>Enterococcal diversity collection.</title>
        <authorList>
            <person name="Gilmore M.S."/>
            <person name="Schwartzman J."/>
            <person name="Van Tyne D."/>
            <person name="Martin M."/>
            <person name="Earl A.M."/>
            <person name="Manson A.L."/>
            <person name="Straub T."/>
            <person name="Salamzade R."/>
            <person name="Saavedra J."/>
            <person name="Lebreton F."/>
            <person name="Prichula J."/>
            <person name="Schaufler K."/>
            <person name="Gaca A."/>
            <person name="Sgardioli B."/>
            <person name="Wagenaar J."/>
            <person name="Strong T."/>
        </authorList>
    </citation>
    <scope>NUCLEOTIDE SEQUENCE [LARGE SCALE GENOMIC DNA]</scope>
    <source>
        <strain evidence="3 4">669A</strain>
    </source>
</reference>
<accession>A0ABS3LCI6</accession>
<organism evidence="3 4">
    <name type="scientific">Candidatus Enterococcus moelleringii</name>
    <dbReference type="NCBI Taxonomy" id="2815325"/>
    <lineage>
        <taxon>Bacteria</taxon>
        <taxon>Bacillati</taxon>
        <taxon>Bacillota</taxon>
        <taxon>Bacilli</taxon>
        <taxon>Lactobacillales</taxon>
        <taxon>Enterococcaceae</taxon>
        <taxon>Enterococcus</taxon>
    </lineage>
</organism>
<proteinExistence type="predicted"/>
<keyword evidence="4" id="KW-1185">Reference proteome</keyword>
<comment type="caution">
    <text evidence="3">The sequence shown here is derived from an EMBL/GenBank/DDBJ whole genome shotgun (WGS) entry which is preliminary data.</text>
</comment>
<evidence type="ECO:0000256" key="1">
    <source>
        <dbReference type="ARBA" id="ARBA00023002"/>
    </source>
</evidence>
<gene>
    <name evidence="3" type="ORF">JZO70_14300</name>
</gene>
<dbReference type="CDD" id="cd19082">
    <property type="entry name" value="AKR_AKR10A1_2"/>
    <property type="match status" value="1"/>
</dbReference>
<dbReference type="Gene3D" id="3.20.20.100">
    <property type="entry name" value="NADP-dependent oxidoreductase domain"/>
    <property type="match status" value="1"/>
</dbReference>
<dbReference type="SUPFAM" id="SSF51430">
    <property type="entry name" value="NAD(P)-linked oxidoreductase"/>
    <property type="match status" value="1"/>
</dbReference>
<name>A0ABS3LCI6_9ENTE</name>
<dbReference type="PANTHER" id="PTHR43364:SF4">
    <property type="entry name" value="NAD(P)-LINKED OXIDOREDUCTASE SUPERFAMILY PROTEIN"/>
    <property type="match status" value="1"/>
</dbReference>
<sequence>MEYCQIKGLDAKVARIALGTGWFGPENEEAIFELMDAYVANGGNVIDTGRFYNGGKAETVITKWLKERGNRDELLLVNKACHHYVDENNVQFPDKSRVGADYITEDLEYSLKNMGVKHFDMYVMHRDNEDVPVEELMDRFEQHRLEGKITTYGVSNWSVERIKAANDYCNEKGYLGISINSPSFTLADVKKPRWFRAVYVDADYVKKNNEMGITVMSWGAQGAGFFVPLWKDMNADAPEDIKGAFFTEGNFKKLGRVEEVAKIRGVEPINVALAYVLNDRFDVFASIGPRNKKELLSSLKAQDVHLTTEEIAYLELKTDAL</sequence>
<evidence type="ECO:0000313" key="4">
    <source>
        <dbReference type="Proteomes" id="UP000664601"/>
    </source>
</evidence>
<keyword evidence="1" id="KW-0560">Oxidoreductase</keyword>